<keyword evidence="9 11" id="KW-0482">Metalloprotease</keyword>
<dbReference type="PANTHER" id="PTHR42837">
    <property type="entry name" value="REGULATOR OF SIGMA-E PROTEASE RSEP"/>
    <property type="match status" value="1"/>
</dbReference>
<dbReference type="Gene3D" id="2.30.42.10">
    <property type="match status" value="2"/>
</dbReference>
<dbReference type="GO" id="GO:0006508">
    <property type="term" value="P:proteolysis"/>
    <property type="evidence" value="ECO:0007669"/>
    <property type="project" value="UniProtKB-KW"/>
</dbReference>
<reference evidence="13 14" key="1">
    <citation type="submission" date="2019-09" db="EMBL/GenBank/DDBJ databases">
        <authorList>
            <person name="Kritzky A."/>
            <person name="Schelkanova E.Y."/>
            <person name="Alkhova Z.V."/>
            <person name="Smirnova N.I."/>
        </authorList>
    </citation>
    <scope>NUCLEOTIDE SEQUENCE [LARGE SCALE GENOMIC DNA]</scope>
    <source>
        <strain evidence="13 14">M1526</strain>
    </source>
</reference>
<evidence type="ECO:0000256" key="3">
    <source>
        <dbReference type="ARBA" id="ARBA00007931"/>
    </source>
</evidence>
<evidence type="ECO:0000256" key="10">
    <source>
        <dbReference type="ARBA" id="ARBA00023136"/>
    </source>
</evidence>
<evidence type="ECO:0000256" key="7">
    <source>
        <dbReference type="ARBA" id="ARBA00022833"/>
    </source>
</evidence>
<dbReference type="InterPro" id="IPR008915">
    <property type="entry name" value="Peptidase_M50"/>
</dbReference>
<dbReference type="EC" id="3.4.24.-" evidence="11"/>
<dbReference type="SMART" id="SM00228">
    <property type="entry name" value="PDZ"/>
    <property type="match status" value="2"/>
</dbReference>
<dbReference type="CDD" id="cd06163">
    <property type="entry name" value="S2P-M50_PDZ_RseP-like"/>
    <property type="match status" value="1"/>
</dbReference>
<evidence type="ECO:0000313" key="13">
    <source>
        <dbReference type="EMBL" id="KAA1254657.1"/>
    </source>
</evidence>
<comment type="similarity">
    <text evidence="3 11">Belongs to the peptidase M50B family.</text>
</comment>
<keyword evidence="5 11" id="KW-0812">Transmembrane</keyword>
<evidence type="ECO:0000256" key="8">
    <source>
        <dbReference type="ARBA" id="ARBA00022989"/>
    </source>
</evidence>
<dbReference type="GO" id="GO:0046872">
    <property type="term" value="F:metal ion binding"/>
    <property type="evidence" value="ECO:0007669"/>
    <property type="project" value="UniProtKB-KW"/>
</dbReference>
<dbReference type="InterPro" id="IPR036034">
    <property type="entry name" value="PDZ_sf"/>
</dbReference>
<dbReference type="CDD" id="cd23081">
    <property type="entry name" value="cpPDZ_EcRseP-like"/>
    <property type="match status" value="1"/>
</dbReference>
<evidence type="ECO:0000256" key="5">
    <source>
        <dbReference type="ARBA" id="ARBA00022692"/>
    </source>
</evidence>
<comment type="subcellular location">
    <subcellularLocation>
        <location evidence="2">Membrane</location>
        <topology evidence="2">Multi-pass membrane protein</topology>
    </subcellularLocation>
</comment>
<dbReference type="InterPro" id="IPR041489">
    <property type="entry name" value="PDZ_6"/>
</dbReference>
<accession>A0A5Q6PII8</accession>
<name>A0A5Q6PII8_VIBCL</name>
<dbReference type="InterPro" id="IPR001478">
    <property type="entry name" value="PDZ"/>
</dbReference>
<comment type="caution">
    <text evidence="13">The sequence shown here is derived from an EMBL/GenBank/DDBJ whole genome shotgun (WGS) entry which is preliminary data.</text>
</comment>
<dbReference type="Pfam" id="PF17820">
    <property type="entry name" value="PDZ_6"/>
    <property type="match status" value="1"/>
</dbReference>
<protein>
    <recommendedName>
        <fullName evidence="11">Zinc metalloprotease</fullName>
        <ecNumber evidence="11">3.4.24.-</ecNumber>
    </recommendedName>
</protein>
<evidence type="ECO:0000259" key="12">
    <source>
        <dbReference type="SMART" id="SM00228"/>
    </source>
</evidence>
<dbReference type="EMBL" id="VUAA01000010">
    <property type="protein sequence ID" value="KAA1254657.1"/>
    <property type="molecule type" value="Genomic_DNA"/>
</dbReference>
<keyword evidence="7 11" id="KW-0862">Zinc</keyword>
<feature type="transmembrane region" description="Helical" evidence="11">
    <location>
        <begin position="6"/>
        <end position="25"/>
    </location>
</feature>
<keyword evidence="8 11" id="KW-1133">Transmembrane helix</keyword>
<dbReference type="GO" id="GO:0004222">
    <property type="term" value="F:metalloendopeptidase activity"/>
    <property type="evidence" value="ECO:0007669"/>
    <property type="project" value="InterPro"/>
</dbReference>
<keyword evidence="10 11" id="KW-0472">Membrane</keyword>
<dbReference type="NCBIfam" id="TIGR00054">
    <property type="entry name" value="RIP metalloprotease RseP"/>
    <property type="match status" value="1"/>
</dbReference>
<sequence>MEHILLISKSIVFFSLLIFVVVGFHEYGHFLTAKKLGIKVLKFSIGMGKEAYGWTGKDGVRYSISWLPIGGYVQILDSTEMDAEDLKQYSKDDLNRSFDKAPRWKRFLVVAFGPIFNLIMAIIGFTVISYGTLTMPSTIVDYVSNDIKYEENGTLVIEKGDVITSVNGTKVETWTELDHAFIGSIGSNRVNVEVKGKGEIYIDLEDKVLDSKVKDLSYFIGILPQYKNHTNVVGAVLKDSPAEKAGLKQEDQVVSIDGVNVANFFELSKIVNVRPAKSVEIVVKREGQLHTLNVELGENGNPIDGKTGFLGVAPMMQKIDESHLIIKDVGVKDAVITGLERTYDGAILIINTLYKLVTGHVSPTSLSGAIGIADTAQKAASFGLMSFIGFVSMFSINLMVLNLLPIKPLDGGHLFSYTVESITGKQVPEMVDKAFTITGLVLVSTLMVVGLGADIMRIIF</sequence>
<evidence type="ECO:0000256" key="6">
    <source>
        <dbReference type="ARBA" id="ARBA00022801"/>
    </source>
</evidence>
<keyword evidence="11" id="KW-0479">Metal-binding</keyword>
<feature type="transmembrane region" description="Helical" evidence="11">
    <location>
        <begin position="107"/>
        <end position="130"/>
    </location>
</feature>
<evidence type="ECO:0000256" key="1">
    <source>
        <dbReference type="ARBA" id="ARBA00001947"/>
    </source>
</evidence>
<keyword evidence="6 11" id="KW-0378">Hydrolase</keyword>
<dbReference type="Proteomes" id="UP000323225">
    <property type="component" value="Unassembled WGS sequence"/>
</dbReference>
<dbReference type="Pfam" id="PF02163">
    <property type="entry name" value="Peptidase_M50"/>
    <property type="match status" value="1"/>
</dbReference>
<gene>
    <name evidence="13" type="primary">rseP</name>
    <name evidence="13" type="ORF">F0M16_10345</name>
</gene>
<keyword evidence="4 13" id="KW-0645">Protease</keyword>
<feature type="domain" description="PDZ" evidence="12">
    <location>
        <begin position="218"/>
        <end position="287"/>
    </location>
</feature>
<dbReference type="PANTHER" id="PTHR42837:SF2">
    <property type="entry name" value="MEMBRANE METALLOPROTEASE ARASP2, CHLOROPLASTIC-RELATED"/>
    <property type="match status" value="1"/>
</dbReference>
<feature type="transmembrane region" description="Helical" evidence="11">
    <location>
        <begin position="382"/>
        <end position="404"/>
    </location>
</feature>
<feature type="domain" description="PDZ" evidence="12">
    <location>
        <begin position="121"/>
        <end position="198"/>
    </location>
</feature>
<dbReference type="AlphaFoldDB" id="A0A5Q6PII8"/>
<comment type="cofactor">
    <cofactor evidence="1 11">
        <name>Zn(2+)</name>
        <dbReference type="ChEBI" id="CHEBI:29105"/>
    </cofactor>
</comment>
<evidence type="ECO:0000256" key="9">
    <source>
        <dbReference type="ARBA" id="ARBA00023049"/>
    </source>
</evidence>
<evidence type="ECO:0000313" key="14">
    <source>
        <dbReference type="Proteomes" id="UP000323225"/>
    </source>
</evidence>
<proteinExistence type="inferred from homology"/>
<evidence type="ECO:0000256" key="11">
    <source>
        <dbReference type="RuleBase" id="RU362031"/>
    </source>
</evidence>
<evidence type="ECO:0000256" key="4">
    <source>
        <dbReference type="ARBA" id="ARBA00022670"/>
    </source>
</evidence>
<dbReference type="GO" id="GO:0016020">
    <property type="term" value="C:membrane"/>
    <property type="evidence" value="ECO:0007669"/>
    <property type="project" value="UniProtKB-SubCell"/>
</dbReference>
<dbReference type="SUPFAM" id="SSF50156">
    <property type="entry name" value="PDZ domain-like"/>
    <property type="match status" value="2"/>
</dbReference>
<evidence type="ECO:0000256" key="2">
    <source>
        <dbReference type="ARBA" id="ARBA00004141"/>
    </source>
</evidence>
<organism evidence="13 14">
    <name type="scientific">Vibrio cholerae</name>
    <dbReference type="NCBI Taxonomy" id="666"/>
    <lineage>
        <taxon>Bacteria</taxon>
        <taxon>Pseudomonadati</taxon>
        <taxon>Pseudomonadota</taxon>
        <taxon>Gammaproteobacteria</taxon>
        <taxon>Vibrionales</taxon>
        <taxon>Vibrionaceae</taxon>
        <taxon>Vibrio</taxon>
    </lineage>
</organism>
<dbReference type="InterPro" id="IPR004387">
    <property type="entry name" value="Pept_M50_Zn"/>
</dbReference>
<feature type="transmembrane region" description="Helical" evidence="11">
    <location>
        <begin position="434"/>
        <end position="459"/>
    </location>
</feature>